<reference evidence="2 3" key="1">
    <citation type="submission" date="2019-09" db="EMBL/GenBank/DDBJ databases">
        <title>FDA dAtabase for Regulatory Grade micrObial Sequences (FDA-ARGOS): Supporting development and validation of Infectious Disease Dx tests.</title>
        <authorList>
            <person name="Sciortino C."/>
            <person name="Tallon L."/>
            <person name="Sadzewicz L."/>
            <person name="Vavikolanu K."/>
            <person name="Mehta A."/>
            <person name="Aluvathingal J."/>
            <person name="Nadendla S."/>
            <person name="Nandy P."/>
            <person name="Geyer C."/>
            <person name="Yan Y."/>
            <person name="Sichtig H."/>
        </authorList>
    </citation>
    <scope>NUCLEOTIDE SEQUENCE [LARGE SCALE GENOMIC DNA]</scope>
    <source>
        <strain evidence="2 3">FDAARGOS_643</strain>
    </source>
</reference>
<dbReference type="Gene3D" id="3.10.450.50">
    <property type="match status" value="1"/>
</dbReference>
<organism evidence="2 3">
    <name type="scientific">Paracoccus yeei</name>
    <dbReference type="NCBI Taxonomy" id="147645"/>
    <lineage>
        <taxon>Bacteria</taxon>
        <taxon>Pseudomonadati</taxon>
        <taxon>Pseudomonadota</taxon>
        <taxon>Alphaproteobacteria</taxon>
        <taxon>Rhodobacterales</taxon>
        <taxon>Paracoccaceae</taxon>
        <taxon>Paracoccus</taxon>
    </lineage>
</organism>
<dbReference type="EMBL" id="CP044081">
    <property type="protein sequence ID" value="QEU09486.1"/>
    <property type="molecule type" value="Genomic_DNA"/>
</dbReference>
<accession>A0A5P2QVU2</accession>
<dbReference type="InterPro" id="IPR037401">
    <property type="entry name" value="SnoaL-like"/>
</dbReference>
<dbReference type="Proteomes" id="UP000324507">
    <property type="component" value="Chromosome"/>
</dbReference>
<proteinExistence type="predicted"/>
<dbReference type="RefSeq" id="WP_150351237.1">
    <property type="nucleotide sequence ID" value="NZ_CP038095.1"/>
</dbReference>
<feature type="domain" description="SnoaL-like" evidence="1">
    <location>
        <begin position="3"/>
        <end position="130"/>
    </location>
</feature>
<gene>
    <name evidence="2" type="ORF">FOB51_16575</name>
</gene>
<evidence type="ECO:0000313" key="3">
    <source>
        <dbReference type="Proteomes" id="UP000324507"/>
    </source>
</evidence>
<evidence type="ECO:0000313" key="2">
    <source>
        <dbReference type="EMBL" id="QEU09486.1"/>
    </source>
</evidence>
<dbReference type="AlphaFoldDB" id="A0A5P2QVU2"/>
<protein>
    <submittedName>
        <fullName evidence="2">Nuclear transport factor 2 family protein</fullName>
    </submittedName>
</protein>
<dbReference type="Pfam" id="PF13577">
    <property type="entry name" value="SnoaL_4"/>
    <property type="match status" value="1"/>
</dbReference>
<name>A0A5P2QVU2_9RHOB</name>
<evidence type="ECO:0000259" key="1">
    <source>
        <dbReference type="Pfam" id="PF13577"/>
    </source>
</evidence>
<dbReference type="SUPFAM" id="SSF54427">
    <property type="entry name" value="NTF2-like"/>
    <property type="match status" value="1"/>
</dbReference>
<sequence>MNAADYTEILNLEALYARCWDQNDAEGWAGVFAEDGIFEIAPAGDRAPLRVQGRPALARFCADFNAVHQGVHLPSIPWLRFENDRAFGHLNFHFTAVARHSPTHTVNRVATGHYEVTYHRVDGRWLMAHRIEKPFQSARSESFDY</sequence>
<dbReference type="InterPro" id="IPR032710">
    <property type="entry name" value="NTF2-like_dom_sf"/>
</dbReference>